<evidence type="ECO:0000313" key="9">
    <source>
        <dbReference type="Proteomes" id="UP000501690"/>
    </source>
</evidence>
<dbReference type="Gramene" id="Vigun04g150600.1.v1.2">
    <property type="protein sequence ID" value="Vigun04g150600.1.v1.2.CDS.1"/>
    <property type="gene ID" value="Vigun04g150600.v1.2"/>
</dbReference>
<evidence type="ECO:0000259" key="7">
    <source>
        <dbReference type="PROSITE" id="PS51039"/>
    </source>
</evidence>
<evidence type="ECO:0000313" key="8">
    <source>
        <dbReference type="EMBL" id="QCD94791.1"/>
    </source>
</evidence>
<dbReference type="OrthoDB" id="428577at2759"/>
<dbReference type="InterPro" id="IPR000058">
    <property type="entry name" value="Znf_AN1"/>
</dbReference>
<dbReference type="PANTHER" id="PTHR10634:SF124">
    <property type="entry name" value="ZINC FINGER A20 AND AN1 DOMAIN-CONTAINING STRESS-ASSOCIATED PROTEIN 8-RELATED"/>
    <property type="match status" value="1"/>
</dbReference>
<protein>
    <recommendedName>
        <fullName evidence="10">Zinc finger protein</fullName>
    </recommendedName>
</protein>
<dbReference type="InterPro" id="IPR002653">
    <property type="entry name" value="Znf_A20"/>
</dbReference>
<comment type="function">
    <text evidence="1">May be involved in environmental stress response.</text>
</comment>
<evidence type="ECO:0000256" key="2">
    <source>
        <dbReference type="ARBA" id="ARBA00022723"/>
    </source>
</evidence>
<sequence>MVKSLCANDCGFYGSAATENLCSKCYKDYLTKVKCCKSVECETKSKSFHLENLSSSSSCISESESSTIDNMISRSVTNSKTTSEKNERKRCKSCRKKMGLLGFQCRCGDVFCGIHRYPEMHACEIDLKKIGREVLIQQNPLCVSDKLKYRI</sequence>
<dbReference type="AlphaFoldDB" id="A0A4D6M2L2"/>
<dbReference type="PROSITE" id="PS51039">
    <property type="entry name" value="ZF_AN1"/>
    <property type="match status" value="1"/>
</dbReference>
<dbReference type="GO" id="GO:0008270">
    <property type="term" value="F:zinc ion binding"/>
    <property type="evidence" value="ECO:0007669"/>
    <property type="project" value="UniProtKB-KW"/>
</dbReference>
<dbReference type="GO" id="GO:0003677">
    <property type="term" value="F:DNA binding"/>
    <property type="evidence" value="ECO:0007669"/>
    <property type="project" value="InterPro"/>
</dbReference>
<evidence type="ECO:0000256" key="5">
    <source>
        <dbReference type="PROSITE-ProRule" id="PRU00449"/>
    </source>
</evidence>
<dbReference type="PROSITE" id="PS51036">
    <property type="entry name" value="ZF_A20"/>
    <property type="match status" value="1"/>
</dbReference>
<evidence type="ECO:0000256" key="4">
    <source>
        <dbReference type="ARBA" id="ARBA00022833"/>
    </source>
</evidence>
<feature type="domain" description="AN1-type" evidence="7">
    <location>
        <begin position="85"/>
        <end position="131"/>
    </location>
</feature>
<dbReference type="Gene3D" id="1.20.5.4770">
    <property type="match status" value="1"/>
</dbReference>
<dbReference type="Pfam" id="PF01754">
    <property type="entry name" value="zf-A20"/>
    <property type="match status" value="1"/>
</dbReference>
<evidence type="ECO:0008006" key="10">
    <source>
        <dbReference type="Google" id="ProtNLM"/>
    </source>
</evidence>
<dbReference type="Pfam" id="PF01428">
    <property type="entry name" value="zf-AN1"/>
    <property type="match status" value="1"/>
</dbReference>
<evidence type="ECO:0000259" key="6">
    <source>
        <dbReference type="PROSITE" id="PS51036"/>
    </source>
</evidence>
<dbReference type="SMART" id="SM00154">
    <property type="entry name" value="ZnF_AN1"/>
    <property type="match status" value="1"/>
</dbReference>
<dbReference type="EMBL" id="CP039349">
    <property type="protein sequence ID" value="QCD94791.1"/>
    <property type="molecule type" value="Genomic_DNA"/>
</dbReference>
<accession>A0A4D6M2L2</accession>
<keyword evidence="3 5" id="KW-0863">Zinc-finger</keyword>
<keyword evidence="4" id="KW-0862">Zinc</keyword>
<gene>
    <name evidence="8" type="ORF">DEO72_LG5g2879</name>
</gene>
<dbReference type="Proteomes" id="UP000501690">
    <property type="component" value="Linkage Group LG5"/>
</dbReference>
<feature type="domain" description="A20-type" evidence="6">
    <location>
        <begin position="1"/>
        <end position="34"/>
    </location>
</feature>
<reference evidence="8 9" key="1">
    <citation type="submission" date="2019-04" db="EMBL/GenBank/DDBJ databases">
        <title>An improved genome assembly and genetic linkage map for asparagus bean, Vigna unguiculata ssp. sesquipedialis.</title>
        <authorList>
            <person name="Xia Q."/>
            <person name="Zhang R."/>
            <person name="Dong Y."/>
        </authorList>
    </citation>
    <scope>NUCLEOTIDE SEQUENCE [LARGE SCALE GENOMIC DNA]</scope>
    <source>
        <tissue evidence="8">Leaf</tissue>
    </source>
</reference>
<organism evidence="8 9">
    <name type="scientific">Vigna unguiculata</name>
    <name type="common">Cowpea</name>
    <dbReference type="NCBI Taxonomy" id="3917"/>
    <lineage>
        <taxon>Eukaryota</taxon>
        <taxon>Viridiplantae</taxon>
        <taxon>Streptophyta</taxon>
        <taxon>Embryophyta</taxon>
        <taxon>Tracheophyta</taxon>
        <taxon>Spermatophyta</taxon>
        <taxon>Magnoliopsida</taxon>
        <taxon>eudicotyledons</taxon>
        <taxon>Gunneridae</taxon>
        <taxon>Pentapetalae</taxon>
        <taxon>rosids</taxon>
        <taxon>fabids</taxon>
        <taxon>Fabales</taxon>
        <taxon>Fabaceae</taxon>
        <taxon>Papilionoideae</taxon>
        <taxon>50 kb inversion clade</taxon>
        <taxon>NPAAA clade</taxon>
        <taxon>indigoferoid/millettioid clade</taxon>
        <taxon>Phaseoleae</taxon>
        <taxon>Vigna</taxon>
    </lineage>
</organism>
<evidence type="ECO:0000256" key="3">
    <source>
        <dbReference type="ARBA" id="ARBA00022771"/>
    </source>
</evidence>
<dbReference type="SMART" id="SM00259">
    <property type="entry name" value="ZnF_A20"/>
    <property type="match status" value="1"/>
</dbReference>
<dbReference type="FunFam" id="4.10.1110.10:FF:000001">
    <property type="entry name" value="Zinc finger AN1-type containing 6"/>
    <property type="match status" value="1"/>
</dbReference>
<dbReference type="Gene3D" id="4.10.1110.10">
    <property type="entry name" value="AN1-like Zinc finger"/>
    <property type="match status" value="1"/>
</dbReference>
<dbReference type="InterPro" id="IPR050652">
    <property type="entry name" value="AN1_A20_ZnFinger"/>
</dbReference>
<evidence type="ECO:0000256" key="1">
    <source>
        <dbReference type="ARBA" id="ARBA00003732"/>
    </source>
</evidence>
<keyword evidence="2" id="KW-0479">Metal-binding</keyword>
<dbReference type="PANTHER" id="PTHR10634">
    <property type="entry name" value="AN1-TYPE ZINC FINGER PROTEIN"/>
    <property type="match status" value="1"/>
</dbReference>
<keyword evidence="9" id="KW-1185">Reference proteome</keyword>
<proteinExistence type="predicted"/>
<name>A0A4D6M2L2_VIGUN</name>
<dbReference type="SUPFAM" id="SSF57716">
    <property type="entry name" value="Glucocorticoid receptor-like (DNA-binding domain)"/>
    <property type="match status" value="1"/>
</dbReference>
<dbReference type="SUPFAM" id="SSF118310">
    <property type="entry name" value="AN1-like Zinc finger"/>
    <property type="match status" value="1"/>
</dbReference>
<dbReference type="InterPro" id="IPR035896">
    <property type="entry name" value="AN1-like_Znf"/>
</dbReference>